<organism evidence="3 4">
    <name type="scientific">Parafrankia irregularis</name>
    <dbReference type="NCBI Taxonomy" id="795642"/>
    <lineage>
        <taxon>Bacteria</taxon>
        <taxon>Bacillati</taxon>
        <taxon>Actinomycetota</taxon>
        <taxon>Actinomycetes</taxon>
        <taxon>Frankiales</taxon>
        <taxon>Frankiaceae</taxon>
        <taxon>Parafrankia</taxon>
    </lineage>
</organism>
<protein>
    <recommendedName>
        <fullName evidence="2">HipA-like kinase domain-containing protein</fullName>
    </recommendedName>
</protein>
<evidence type="ECO:0000313" key="4">
    <source>
        <dbReference type="Proteomes" id="UP000198802"/>
    </source>
</evidence>
<feature type="region of interest" description="Disordered" evidence="1">
    <location>
        <begin position="232"/>
        <end position="253"/>
    </location>
</feature>
<evidence type="ECO:0000259" key="2">
    <source>
        <dbReference type="Pfam" id="PF20613"/>
    </source>
</evidence>
<keyword evidence="4" id="KW-1185">Reference proteome</keyword>
<reference evidence="4" key="1">
    <citation type="submission" date="2015-11" db="EMBL/GenBank/DDBJ databases">
        <authorList>
            <person name="Varghese N."/>
        </authorList>
    </citation>
    <scope>NUCLEOTIDE SEQUENCE [LARGE SCALE GENOMIC DNA]</scope>
    <source>
        <strain evidence="4">DSM 45899</strain>
    </source>
</reference>
<proteinExistence type="predicted"/>
<accession>A0A0S4QTJ2</accession>
<sequence>MEGDDLGTWVVKFTGAGQGPKSLVAEVVVGELARRLGFAVPELVVIDVDPDLGRTEPDQEVQELLRASPGSNLGMDYLPGSITYDPLAFAVEPSLAARVIWLDAFTLNVDRSWRNPNLLVWGGRLWLIDHGAALYPHHDWAGIEAAVDRAAPGFTDHVLLPVLGADAPELLSAADAQLAPAVTAGLLADAVGLVPGEWTDAPGSAYVDWLLARVSGRRPWLAELLVPAPSTVPDRSAGTRGGRPDWLRGGLGA</sequence>
<feature type="domain" description="HipA-like kinase" evidence="2">
    <location>
        <begin position="3"/>
        <end position="137"/>
    </location>
</feature>
<dbReference type="EMBL" id="FAOZ01000023">
    <property type="protein sequence ID" value="CUU58933.1"/>
    <property type="molecule type" value="Genomic_DNA"/>
</dbReference>
<evidence type="ECO:0000256" key="1">
    <source>
        <dbReference type="SAM" id="MobiDB-lite"/>
    </source>
</evidence>
<dbReference type="Pfam" id="PF20613">
    <property type="entry name" value="HipA_2"/>
    <property type="match status" value="1"/>
</dbReference>
<dbReference type="InterPro" id="IPR046748">
    <property type="entry name" value="HipA_2"/>
</dbReference>
<name>A0A0S4QTJ2_9ACTN</name>
<gene>
    <name evidence="3" type="ORF">Ga0074812_12361</name>
</gene>
<evidence type="ECO:0000313" key="3">
    <source>
        <dbReference type="EMBL" id="CUU58933.1"/>
    </source>
</evidence>
<dbReference type="Proteomes" id="UP000198802">
    <property type="component" value="Unassembled WGS sequence"/>
</dbReference>
<dbReference type="AlphaFoldDB" id="A0A0S4QTJ2"/>